<dbReference type="Proteomes" id="UP000199476">
    <property type="component" value="Unassembled WGS sequence"/>
</dbReference>
<dbReference type="PANTHER" id="PTHR38430">
    <property type="entry name" value="PROTEIN-ARGININE KINASE ACTIVATOR PROTEIN"/>
    <property type="match status" value="1"/>
</dbReference>
<keyword evidence="3" id="KW-0808">Transferase</keyword>
<dbReference type="PANTHER" id="PTHR38430:SF1">
    <property type="entry name" value="PROTEIN-ARGININE KINASE ACTIVATOR PROTEIN"/>
    <property type="match status" value="1"/>
</dbReference>
<evidence type="ECO:0000256" key="1">
    <source>
        <dbReference type="SAM" id="MobiDB-lite"/>
    </source>
</evidence>
<organism evidence="3 4">
    <name type="scientific">Halarsenatibacter silvermanii</name>
    <dbReference type="NCBI Taxonomy" id="321763"/>
    <lineage>
        <taxon>Bacteria</taxon>
        <taxon>Bacillati</taxon>
        <taxon>Bacillota</taxon>
        <taxon>Clostridia</taxon>
        <taxon>Halanaerobiales</taxon>
        <taxon>Halarsenatibacteraceae</taxon>
        <taxon>Halarsenatibacter</taxon>
    </lineage>
</organism>
<evidence type="ECO:0000313" key="3">
    <source>
        <dbReference type="EMBL" id="SDM39987.1"/>
    </source>
</evidence>
<dbReference type="InterPro" id="IPR001943">
    <property type="entry name" value="UVR_dom"/>
</dbReference>
<reference evidence="3 4" key="1">
    <citation type="submission" date="2016-10" db="EMBL/GenBank/DDBJ databases">
        <authorList>
            <person name="de Groot N.N."/>
        </authorList>
    </citation>
    <scope>NUCLEOTIDE SEQUENCE [LARGE SCALE GENOMIC DNA]</scope>
    <source>
        <strain evidence="3 4">SLAS-1</strain>
    </source>
</reference>
<accession>A0A1G9SXD2</accession>
<dbReference type="GO" id="GO:1990169">
    <property type="term" value="P:stress response to copper ion"/>
    <property type="evidence" value="ECO:0007669"/>
    <property type="project" value="TreeGrafter"/>
</dbReference>
<feature type="domain" description="UVR" evidence="2">
    <location>
        <begin position="129"/>
        <end position="164"/>
    </location>
</feature>
<keyword evidence="4" id="KW-1185">Reference proteome</keyword>
<dbReference type="GO" id="GO:0046870">
    <property type="term" value="F:cadmium ion binding"/>
    <property type="evidence" value="ECO:0007669"/>
    <property type="project" value="TreeGrafter"/>
</dbReference>
<dbReference type="GO" id="GO:0005507">
    <property type="term" value="F:copper ion binding"/>
    <property type="evidence" value="ECO:0007669"/>
    <property type="project" value="TreeGrafter"/>
</dbReference>
<dbReference type="Pfam" id="PF02151">
    <property type="entry name" value="UVR"/>
    <property type="match status" value="1"/>
</dbReference>
<feature type="compositionally biased region" description="Basic and acidic residues" evidence="1">
    <location>
        <begin position="125"/>
        <end position="139"/>
    </location>
</feature>
<dbReference type="Gene3D" id="4.10.860.10">
    <property type="entry name" value="UVR domain"/>
    <property type="match status" value="1"/>
</dbReference>
<dbReference type="InterPro" id="IPR036876">
    <property type="entry name" value="UVR_dom_sf"/>
</dbReference>
<keyword evidence="3" id="KW-0418">Kinase</keyword>
<dbReference type="SUPFAM" id="SSF46600">
    <property type="entry name" value="C-terminal UvrC-binding domain of UvrB"/>
    <property type="match status" value="1"/>
</dbReference>
<dbReference type="EMBL" id="FNGO01000032">
    <property type="protein sequence ID" value="SDM39987.1"/>
    <property type="molecule type" value="Genomic_DNA"/>
</dbReference>
<dbReference type="InterPro" id="IPR025542">
    <property type="entry name" value="YacH"/>
</dbReference>
<dbReference type="PIRSF" id="PIRSF015034">
    <property type="entry name" value="YacH"/>
    <property type="match status" value="1"/>
</dbReference>
<dbReference type="GO" id="GO:1990170">
    <property type="term" value="P:stress response to cadmium ion"/>
    <property type="evidence" value="ECO:0007669"/>
    <property type="project" value="TreeGrafter"/>
</dbReference>
<dbReference type="GO" id="GO:0050897">
    <property type="term" value="F:cobalt ion binding"/>
    <property type="evidence" value="ECO:0007669"/>
    <property type="project" value="TreeGrafter"/>
</dbReference>
<dbReference type="RefSeq" id="WP_089762082.1">
    <property type="nucleotide sequence ID" value="NZ_FNGO01000032.1"/>
</dbReference>
<sequence length="171" mass="19589">MQCEKCGEREANVHMTKIVNNNKKEVHLCSQCAEKSGQISISGDPFSFQKMFSGFMQPDRSRSPSPREKLECDNCGLTYREFTEKGLFGCAECYDSFAEGVDYVVGRVQGGSEHRGKVPRRGDRKSRLEEKISSLRQDMEEAVDREDFERAAELRDKVKELESRMEAEDEK</sequence>
<evidence type="ECO:0000313" key="4">
    <source>
        <dbReference type="Proteomes" id="UP000199476"/>
    </source>
</evidence>
<gene>
    <name evidence="3" type="ORF">SAMN04488692_1326</name>
</gene>
<feature type="region of interest" description="Disordered" evidence="1">
    <location>
        <begin position="111"/>
        <end position="147"/>
    </location>
</feature>
<evidence type="ECO:0000259" key="2">
    <source>
        <dbReference type="PROSITE" id="PS50151"/>
    </source>
</evidence>
<dbReference type="STRING" id="321763.SAMN04488692_1326"/>
<name>A0A1G9SXD2_9FIRM</name>
<dbReference type="OrthoDB" id="9788704at2"/>
<dbReference type="AlphaFoldDB" id="A0A1G9SXD2"/>
<protein>
    <submittedName>
        <fullName evidence="3">Protein-arginine kinase activator protein McsA</fullName>
    </submittedName>
</protein>
<proteinExistence type="predicted"/>
<dbReference type="GO" id="GO:0016301">
    <property type="term" value="F:kinase activity"/>
    <property type="evidence" value="ECO:0007669"/>
    <property type="project" value="UniProtKB-KW"/>
</dbReference>
<dbReference type="GO" id="GO:0008270">
    <property type="term" value="F:zinc ion binding"/>
    <property type="evidence" value="ECO:0007669"/>
    <property type="project" value="TreeGrafter"/>
</dbReference>
<dbReference type="PROSITE" id="PS50151">
    <property type="entry name" value="UVR"/>
    <property type="match status" value="1"/>
</dbReference>